<dbReference type="PATRIC" id="fig|159743.3.peg.4012"/>
<dbReference type="RefSeq" id="WP_044647435.1">
    <property type="nucleotide sequence ID" value="NZ_JTHP01000039.1"/>
</dbReference>
<comment type="caution">
    <text evidence="8">The sequence shown here is derived from an EMBL/GenBank/DDBJ whole genome shotgun (WGS) entry which is preliminary data.</text>
</comment>
<feature type="compositionally biased region" description="Low complexity" evidence="5">
    <location>
        <begin position="144"/>
        <end position="157"/>
    </location>
</feature>
<dbReference type="GO" id="GO:0006508">
    <property type="term" value="P:proteolysis"/>
    <property type="evidence" value="ECO:0007669"/>
    <property type="project" value="UniProtKB-KW"/>
</dbReference>
<keyword evidence="3" id="KW-0378">Hydrolase</keyword>
<dbReference type="InterPro" id="IPR001940">
    <property type="entry name" value="Peptidase_S1C"/>
</dbReference>
<evidence type="ECO:0000256" key="2">
    <source>
        <dbReference type="ARBA" id="ARBA00022670"/>
    </source>
</evidence>
<feature type="region of interest" description="Disordered" evidence="5">
    <location>
        <begin position="142"/>
        <end position="166"/>
    </location>
</feature>
<evidence type="ECO:0000313" key="8">
    <source>
        <dbReference type="EMBL" id="KJD44225.1"/>
    </source>
</evidence>
<dbReference type="Pfam" id="PF13180">
    <property type="entry name" value="PDZ_2"/>
    <property type="match status" value="1"/>
</dbReference>
<dbReference type="Gene3D" id="2.30.42.10">
    <property type="match status" value="1"/>
</dbReference>
<evidence type="ECO:0000256" key="4">
    <source>
        <dbReference type="ARBA" id="ARBA00022825"/>
    </source>
</evidence>
<evidence type="ECO:0000256" key="5">
    <source>
        <dbReference type="SAM" id="MobiDB-lite"/>
    </source>
</evidence>
<dbReference type="Pfam" id="PF13365">
    <property type="entry name" value="Trypsin_2"/>
    <property type="match status" value="1"/>
</dbReference>
<feature type="domain" description="PDZ" evidence="7">
    <location>
        <begin position="434"/>
        <end position="508"/>
    </location>
</feature>
<comment type="similarity">
    <text evidence="1">Belongs to the peptidase S1C family.</text>
</comment>
<feature type="compositionally biased region" description="Basic and acidic residues" evidence="5">
    <location>
        <begin position="10"/>
        <end position="25"/>
    </location>
</feature>
<dbReference type="EMBL" id="JTHP01000039">
    <property type="protein sequence ID" value="KJD44225.1"/>
    <property type="molecule type" value="Genomic_DNA"/>
</dbReference>
<keyword evidence="4" id="KW-0720">Serine protease</keyword>
<dbReference type="GO" id="GO:0004252">
    <property type="term" value="F:serine-type endopeptidase activity"/>
    <property type="evidence" value="ECO:0007669"/>
    <property type="project" value="InterPro"/>
</dbReference>
<dbReference type="PRINTS" id="PR00834">
    <property type="entry name" value="PROTEASES2C"/>
</dbReference>
<keyword evidence="2 8" id="KW-0645">Protease</keyword>
<dbReference type="InterPro" id="IPR043504">
    <property type="entry name" value="Peptidase_S1_PA_chymotrypsin"/>
</dbReference>
<dbReference type="AlphaFoldDB" id="A0A0D7WYG6"/>
<feature type="region of interest" description="Disordered" evidence="5">
    <location>
        <begin position="1"/>
        <end position="98"/>
    </location>
</feature>
<dbReference type="PANTHER" id="PTHR22939">
    <property type="entry name" value="SERINE PROTEASE FAMILY S1C HTRA-RELATED"/>
    <property type="match status" value="1"/>
</dbReference>
<feature type="compositionally biased region" description="Basic and acidic residues" evidence="5">
    <location>
        <begin position="48"/>
        <end position="61"/>
    </location>
</feature>
<dbReference type="CDD" id="cd06779">
    <property type="entry name" value="cpPDZ_Deg_HtrA-like"/>
    <property type="match status" value="1"/>
</dbReference>
<proteinExistence type="inferred from homology"/>
<evidence type="ECO:0000313" key="9">
    <source>
        <dbReference type="Proteomes" id="UP000032534"/>
    </source>
</evidence>
<dbReference type="PROSITE" id="PS50106">
    <property type="entry name" value="PDZ"/>
    <property type="match status" value="1"/>
</dbReference>
<keyword evidence="9" id="KW-1185">Reference proteome</keyword>
<feature type="compositionally biased region" description="Polar residues" evidence="5">
    <location>
        <begin position="81"/>
        <end position="98"/>
    </location>
</feature>
<evidence type="ECO:0000259" key="7">
    <source>
        <dbReference type="PROSITE" id="PS50106"/>
    </source>
</evidence>
<dbReference type="OrthoDB" id="9758917at2"/>
<dbReference type="Gene3D" id="2.40.10.10">
    <property type="entry name" value="Trypsin-like serine proteases"/>
    <property type="match status" value="2"/>
</dbReference>
<dbReference type="SUPFAM" id="SSF50156">
    <property type="entry name" value="PDZ domain-like"/>
    <property type="match status" value="1"/>
</dbReference>
<name>A0A0D7WYG6_9BACL</name>
<sequence>MDEFKNNNSGRRDDNDQVESDKTTRQNDSNGSSYYYSYGPFSSVQSDGQRKDGKLVEKDVEITPPQAVRPLPSSYHRAGAEQQQDGSGRNGGNWQFKQNKPKSQVKTIFLSFLAGMLVITVLMYTADRTNMFTPETALTSAVAESGETTNSGTTSQSPNAVPAVMPSGTADVQSVVAKAGPAVVKIETLAKQSSSSGRQSSPYYNDPLYQYFFGNQYGDSGNSGNNGSSNENEGSNSGQLTPLGIGSGFIFDKTGYILTNNHVVEGANVVQVTVEGTNKPYEAKVLGKNADLDLAVLKIEGKDNFPTVTLGNSENAKVGEWMVAIGNPEGFEHSVTAGVLSAKERTITINSESTGKPTQYKHLIQTDASINPGNSGGPLLNLQGQVIGMNVAVSADAQGIGFAIPSNTILEVVDKLKNNQPIPKEPVPFIGASLLNLSPEVAKELGTTLTEGSVVRDIIYKSPAYQADLRPYDVIIGANGTPYSTSQELIDFIQKQKVGTALTLNIERAGQKKDVQLKVGNKNDFSSTLQQ</sequence>
<feature type="compositionally biased region" description="Low complexity" evidence="5">
    <location>
        <begin position="29"/>
        <end position="43"/>
    </location>
</feature>
<feature type="transmembrane region" description="Helical" evidence="6">
    <location>
        <begin position="107"/>
        <end position="126"/>
    </location>
</feature>
<dbReference type="InterPro" id="IPR009003">
    <property type="entry name" value="Peptidase_S1_PA"/>
</dbReference>
<dbReference type="Proteomes" id="UP000032534">
    <property type="component" value="Unassembled WGS sequence"/>
</dbReference>
<accession>A0A0D7WYG6</accession>
<dbReference type="MEROPS" id="S01.491"/>
<dbReference type="InterPro" id="IPR001478">
    <property type="entry name" value="PDZ"/>
</dbReference>
<evidence type="ECO:0000256" key="1">
    <source>
        <dbReference type="ARBA" id="ARBA00010541"/>
    </source>
</evidence>
<reference evidence="8 9" key="1">
    <citation type="submission" date="2014-11" db="EMBL/GenBank/DDBJ databases">
        <title>Draft Genome Sequences of Paenibacillus polymyxa NRRL B-30509 and Paenibacillus terrae NRRL B-30644, Strains from a Poultry Environment that Produce Tridecaptin A and Paenicidins.</title>
        <authorList>
            <person name="van Belkum M.J."/>
            <person name="Lohans C.T."/>
            <person name="Vederas J.C."/>
        </authorList>
    </citation>
    <scope>NUCLEOTIDE SEQUENCE [LARGE SCALE GENOMIC DNA]</scope>
    <source>
        <strain evidence="8 9">NRRL B-30644</strain>
    </source>
</reference>
<keyword evidence="6" id="KW-1133">Transmembrane helix</keyword>
<feature type="compositionally biased region" description="Low complexity" evidence="5">
    <location>
        <begin position="220"/>
        <end position="238"/>
    </location>
</feature>
<organism evidence="8 9">
    <name type="scientific">Paenibacillus terrae</name>
    <dbReference type="NCBI Taxonomy" id="159743"/>
    <lineage>
        <taxon>Bacteria</taxon>
        <taxon>Bacillati</taxon>
        <taxon>Bacillota</taxon>
        <taxon>Bacilli</taxon>
        <taxon>Bacillales</taxon>
        <taxon>Paenibacillaceae</taxon>
        <taxon>Paenibacillus</taxon>
    </lineage>
</organism>
<gene>
    <name evidence="8" type="ORF">QD47_18030</name>
</gene>
<feature type="region of interest" description="Disordered" evidence="5">
    <location>
        <begin position="220"/>
        <end position="239"/>
    </location>
</feature>
<dbReference type="SMART" id="SM00228">
    <property type="entry name" value="PDZ"/>
    <property type="match status" value="1"/>
</dbReference>
<keyword evidence="6" id="KW-0812">Transmembrane</keyword>
<keyword evidence="6" id="KW-0472">Membrane</keyword>
<dbReference type="PANTHER" id="PTHR22939:SF129">
    <property type="entry name" value="SERINE PROTEASE HTRA2, MITOCHONDRIAL"/>
    <property type="match status" value="1"/>
</dbReference>
<protein>
    <submittedName>
        <fullName evidence="8">Serine protease</fullName>
    </submittedName>
</protein>
<dbReference type="InterPro" id="IPR036034">
    <property type="entry name" value="PDZ_sf"/>
</dbReference>
<evidence type="ECO:0000256" key="6">
    <source>
        <dbReference type="SAM" id="Phobius"/>
    </source>
</evidence>
<evidence type="ECO:0000256" key="3">
    <source>
        <dbReference type="ARBA" id="ARBA00022801"/>
    </source>
</evidence>
<dbReference type="SUPFAM" id="SSF50494">
    <property type="entry name" value="Trypsin-like serine proteases"/>
    <property type="match status" value="1"/>
</dbReference>